<keyword evidence="1" id="KW-0596">Phosphopantetheine</keyword>
<dbReference type="GO" id="GO:0003824">
    <property type="term" value="F:catalytic activity"/>
    <property type="evidence" value="ECO:0007669"/>
    <property type="project" value="InterPro"/>
</dbReference>
<dbReference type="InterPro" id="IPR010071">
    <property type="entry name" value="AA_adenyl_dom"/>
</dbReference>
<dbReference type="InterPro" id="IPR045851">
    <property type="entry name" value="AMP-bd_C_sf"/>
</dbReference>
<dbReference type="SMART" id="SM00823">
    <property type="entry name" value="PKS_PP"/>
    <property type="match status" value="1"/>
</dbReference>
<dbReference type="GO" id="GO:0043041">
    <property type="term" value="P:amino acid activation for nonribosomal peptide biosynthetic process"/>
    <property type="evidence" value="ECO:0007669"/>
    <property type="project" value="TreeGrafter"/>
</dbReference>
<sequence>MPSSRKNRKRLQVSPDSISSLTGSQQSIWASQKLDPSSNSNYLPHTFELNGEIDPYTFQLAFKRLIANHDCLRTVFHENEDSVVEQIVLPQLEFNLPFEKISNASLDSFIKSRIHTPIDLTQRCFDSILLKVEEGVFIWYLNIHHILADATTFKVLFEALGKGYESELKKIENDSGSQVSFNVYREFEQQKRENKNTSAAEYWKSKGQFPVKELSFYGNLKSETRTKARRVKIPISTEIKGLLEEKLTTEAYRSFNPDLTKFTIWSTIFAAFISRISGESALRLGSPFPNRNLSKFKNTAGLLIEVLPVDIQVDMEDSFLSLFGKVRQELFDFFKNGYPGAQTLESVRGIQTVVNYIPLYFGDFGEIPTRTKWLFPGQMDAGHRIRFQAFDFNDQSNLDYYIDINEAYFTPKQIELLPFHFEKMIRAFIIDDQSKIAEVKLVSDKEEKELIEKDISDKGNPITFDELIKPVFEWNSNEPALLLGDKTLSYQELRSLVNKAVEILNHQGVKEQDIVVVHKERSFEYIISVLSILRLGAIFVPMPVDLPQRRMEGILADLNPRLLISTSLEFESYSVMDIKLDDLLSYELKNQVIDLSHDPNRTGYILFTSGSTGKPKGVEVSVSSLANYLTEAKNLYSRGQEVHMPFFTSIGFDLTITSLFLPLISGGSIHIFPEKKSGPDVSILEVIKNRSINTIKLTPSHARIIQETSLKGSTLNTVIFGGENLETKLASSFQKLLPEGAEIINEYGPTEATVGCIVHKYDPKETAPSVPIGKPISGCNYYILDEKLNPVPQGVKGTLFLGGEVLAKGYFNNPQRTAESFIKNPYQLDQRIYKTGDLVRLNASGILEYYGRIDEQIKLNGVRIESAELEILISKFPKMEEAHIVVADSNENLYQAPDFYCKNCGIPSNYPDASFNEEGVCNLCESFEEYQKNVASYFKSMDNLKSEILGLGENKEKEYDCLMLLSGGKDSSYALAKLVELGLHVLAWTLDNGFISENAKENINNTVNKLGVDHIYGSTDAMNAIFRDSLERHQNVCNGCFKTVYTLSTKLALEKNIPVIVTGLSRGQFFETRLTEELFLKDHFDPADIDQIILETRKSYHRSKDAVSEYLDVSMFETDEVFTKVSFVDFYRFSDVSLSEMYAYLEEKIGWRRPKDTGRSTNCIINDLGIFVHKRKKGYHNYAFPYSWDVRVGHKKREETIDELNDELSTEEITKLMHEIGMQEQTIHSKEIRAYFKASSQVDKTELMDYLKSFLPTNMIPSTFIQVDSFPLTSNGKVDKQALLRSQTKSTPTKNQAIIKPKNKIEELVHGTWCSVLKMDSIDVTDSFIPLGGNSLSAIRIVSLLSKRLNLEISIQDFFEQDTIRKLSALIEAEIKKRMGVA</sequence>
<dbReference type="SUPFAM" id="SSF52402">
    <property type="entry name" value="Adenine nucleotide alpha hydrolases-like"/>
    <property type="match status" value="1"/>
</dbReference>
<dbReference type="Pfam" id="PF00668">
    <property type="entry name" value="Condensation"/>
    <property type="match status" value="1"/>
</dbReference>
<feature type="region of interest" description="Disordered" evidence="3">
    <location>
        <begin position="1"/>
        <end position="20"/>
    </location>
</feature>
<dbReference type="GO" id="GO:0044550">
    <property type="term" value="P:secondary metabolite biosynthetic process"/>
    <property type="evidence" value="ECO:0007669"/>
    <property type="project" value="TreeGrafter"/>
</dbReference>
<accession>A0A1N6DTK8</accession>
<dbReference type="Gene3D" id="3.40.50.980">
    <property type="match status" value="2"/>
</dbReference>
<dbReference type="SUPFAM" id="SSF52777">
    <property type="entry name" value="CoA-dependent acyltransferases"/>
    <property type="match status" value="2"/>
</dbReference>
<dbReference type="SUPFAM" id="SSF56801">
    <property type="entry name" value="Acetyl-CoA synthetase-like"/>
    <property type="match status" value="1"/>
</dbReference>
<keyword evidence="2" id="KW-0597">Phosphoprotein</keyword>
<dbReference type="Pfam" id="PF00501">
    <property type="entry name" value="AMP-binding"/>
    <property type="match status" value="1"/>
</dbReference>
<dbReference type="InterPro" id="IPR014729">
    <property type="entry name" value="Rossmann-like_a/b/a_fold"/>
</dbReference>
<evidence type="ECO:0000259" key="4">
    <source>
        <dbReference type="PROSITE" id="PS50075"/>
    </source>
</evidence>
<protein>
    <submittedName>
        <fullName evidence="5">Amino acid adenylation domain-containing protein</fullName>
    </submittedName>
</protein>
<evidence type="ECO:0000313" key="5">
    <source>
        <dbReference type="EMBL" id="SIN74125.1"/>
    </source>
</evidence>
<evidence type="ECO:0000256" key="1">
    <source>
        <dbReference type="ARBA" id="ARBA00022450"/>
    </source>
</evidence>
<dbReference type="Gene3D" id="3.40.50.620">
    <property type="entry name" value="HUPs"/>
    <property type="match status" value="1"/>
</dbReference>
<dbReference type="PROSITE" id="PS50075">
    <property type="entry name" value="CARRIER"/>
    <property type="match status" value="1"/>
</dbReference>
<dbReference type="EMBL" id="FSRC01000001">
    <property type="protein sequence ID" value="SIN74125.1"/>
    <property type="molecule type" value="Genomic_DNA"/>
</dbReference>
<dbReference type="NCBIfam" id="TIGR01733">
    <property type="entry name" value="AA-adenyl-dom"/>
    <property type="match status" value="1"/>
</dbReference>
<evidence type="ECO:0000313" key="6">
    <source>
        <dbReference type="Proteomes" id="UP000185221"/>
    </source>
</evidence>
<dbReference type="GO" id="GO:0005737">
    <property type="term" value="C:cytoplasm"/>
    <property type="evidence" value="ECO:0007669"/>
    <property type="project" value="TreeGrafter"/>
</dbReference>
<dbReference type="InterPro" id="IPR020845">
    <property type="entry name" value="AMP-binding_CS"/>
</dbReference>
<dbReference type="STRING" id="226505.SAMN05444394_1379"/>
<feature type="domain" description="Carrier" evidence="4">
    <location>
        <begin position="1300"/>
        <end position="1375"/>
    </location>
</feature>
<keyword evidence="6" id="KW-1185">Reference proteome</keyword>
<dbReference type="Gene3D" id="2.30.38.10">
    <property type="entry name" value="Luciferase, Domain 3"/>
    <property type="match status" value="1"/>
</dbReference>
<organism evidence="5 6">
    <name type="scientific">Algoriphagus halophilus</name>
    <dbReference type="NCBI Taxonomy" id="226505"/>
    <lineage>
        <taxon>Bacteria</taxon>
        <taxon>Pseudomonadati</taxon>
        <taxon>Bacteroidota</taxon>
        <taxon>Cytophagia</taxon>
        <taxon>Cytophagales</taxon>
        <taxon>Cyclobacteriaceae</taxon>
        <taxon>Algoriphagus</taxon>
    </lineage>
</organism>
<dbReference type="CDD" id="cd05930">
    <property type="entry name" value="A_NRPS"/>
    <property type="match status" value="1"/>
</dbReference>
<dbReference type="Gene3D" id="3.30.300.30">
    <property type="match status" value="1"/>
</dbReference>
<feature type="compositionally biased region" description="Basic residues" evidence="3">
    <location>
        <begin position="1"/>
        <end position="11"/>
    </location>
</feature>
<dbReference type="InterPro" id="IPR000873">
    <property type="entry name" value="AMP-dep_synth/lig_dom"/>
</dbReference>
<dbReference type="Gene3D" id="3.30.559.30">
    <property type="entry name" value="Nonribosomal peptide synthetase, condensation domain"/>
    <property type="match status" value="1"/>
</dbReference>
<dbReference type="PANTHER" id="PTHR45527:SF1">
    <property type="entry name" value="FATTY ACID SYNTHASE"/>
    <property type="match status" value="1"/>
</dbReference>
<dbReference type="InterPro" id="IPR009081">
    <property type="entry name" value="PP-bd_ACP"/>
</dbReference>
<reference evidence="6" key="1">
    <citation type="submission" date="2016-11" db="EMBL/GenBank/DDBJ databases">
        <authorList>
            <person name="Varghese N."/>
            <person name="Submissions S."/>
        </authorList>
    </citation>
    <scope>NUCLEOTIDE SEQUENCE [LARGE SCALE GENOMIC DNA]</scope>
    <source>
        <strain evidence="6">DSM 15292</strain>
    </source>
</reference>
<dbReference type="PANTHER" id="PTHR45527">
    <property type="entry name" value="NONRIBOSOMAL PEPTIDE SYNTHETASE"/>
    <property type="match status" value="1"/>
</dbReference>
<dbReference type="Proteomes" id="UP000185221">
    <property type="component" value="Unassembled WGS sequence"/>
</dbReference>
<dbReference type="GO" id="GO:0031177">
    <property type="term" value="F:phosphopantetheine binding"/>
    <property type="evidence" value="ECO:0007669"/>
    <property type="project" value="InterPro"/>
</dbReference>
<dbReference type="Pfam" id="PF00550">
    <property type="entry name" value="PP-binding"/>
    <property type="match status" value="1"/>
</dbReference>
<dbReference type="Gene3D" id="1.10.1200.10">
    <property type="entry name" value="ACP-like"/>
    <property type="match status" value="1"/>
</dbReference>
<dbReference type="InterPro" id="IPR020806">
    <property type="entry name" value="PKS_PP-bd"/>
</dbReference>
<proteinExistence type="predicted"/>
<dbReference type="InterPro" id="IPR036736">
    <property type="entry name" value="ACP-like_sf"/>
</dbReference>
<evidence type="ECO:0000256" key="2">
    <source>
        <dbReference type="ARBA" id="ARBA00022553"/>
    </source>
</evidence>
<name>A0A1N6DTK8_9BACT</name>
<dbReference type="Gene3D" id="3.30.559.10">
    <property type="entry name" value="Chloramphenicol acetyltransferase-like domain"/>
    <property type="match status" value="1"/>
</dbReference>
<dbReference type="PROSITE" id="PS00455">
    <property type="entry name" value="AMP_BINDING"/>
    <property type="match status" value="1"/>
</dbReference>
<dbReference type="InterPro" id="IPR001242">
    <property type="entry name" value="Condensation_dom"/>
</dbReference>
<evidence type="ECO:0000256" key="3">
    <source>
        <dbReference type="SAM" id="MobiDB-lite"/>
    </source>
</evidence>
<dbReference type="InterPro" id="IPR023213">
    <property type="entry name" value="CAT-like_dom_sf"/>
</dbReference>
<dbReference type="SUPFAM" id="SSF47336">
    <property type="entry name" value="ACP-like"/>
    <property type="match status" value="1"/>
</dbReference>
<gene>
    <name evidence="5" type="ORF">SAMN05444394_1379</name>
</gene>